<dbReference type="SMART" id="SM00382">
    <property type="entry name" value="AAA"/>
    <property type="match status" value="1"/>
</dbReference>
<gene>
    <name evidence="2" type="ORF">SDC9_29377</name>
</gene>
<protein>
    <recommendedName>
        <fullName evidence="1">AAA+ ATPase domain-containing protein</fullName>
    </recommendedName>
</protein>
<organism evidence="2">
    <name type="scientific">bioreactor metagenome</name>
    <dbReference type="NCBI Taxonomy" id="1076179"/>
    <lineage>
        <taxon>unclassified sequences</taxon>
        <taxon>metagenomes</taxon>
        <taxon>ecological metagenomes</taxon>
    </lineage>
</organism>
<dbReference type="Pfam" id="PF13173">
    <property type="entry name" value="AAA_14"/>
    <property type="match status" value="1"/>
</dbReference>
<accession>A0A644UXM5</accession>
<dbReference type="Gene3D" id="3.40.50.300">
    <property type="entry name" value="P-loop containing nucleotide triphosphate hydrolases"/>
    <property type="match status" value="1"/>
</dbReference>
<comment type="caution">
    <text evidence="2">The sequence shown here is derived from an EMBL/GenBank/DDBJ whole genome shotgun (WGS) entry which is preliminary data.</text>
</comment>
<dbReference type="InterPro" id="IPR003593">
    <property type="entry name" value="AAA+_ATPase"/>
</dbReference>
<reference evidence="2" key="1">
    <citation type="submission" date="2019-08" db="EMBL/GenBank/DDBJ databases">
        <authorList>
            <person name="Kucharzyk K."/>
            <person name="Murdoch R.W."/>
            <person name="Higgins S."/>
            <person name="Loffler F."/>
        </authorList>
    </citation>
    <scope>NUCLEOTIDE SEQUENCE</scope>
</reference>
<dbReference type="InterPro" id="IPR027417">
    <property type="entry name" value="P-loop_NTPase"/>
</dbReference>
<sequence>MINRAIFQNLKNDLLHSNKIIVLYGARQTGKTTLADQIISSFEGRVLKINADELKYIDVFSSRDFNKMSLLVDGQDLLFIDEAQRIPDIGINLKILQDALPELKILVTGSSFFDLAGKISEPLTGRTITYTLYPFSLTEIRAQKSIFEI</sequence>
<proteinExistence type="predicted"/>
<feature type="domain" description="AAA+ ATPase" evidence="1">
    <location>
        <begin position="17"/>
        <end position="135"/>
    </location>
</feature>
<dbReference type="InterPro" id="IPR041682">
    <property type="entry name" value="AAA_14"/>
</dbReference>
<dbReference type="EMBL" id="VSSQ01000176">
    <property type="protein sequence ID" value="MPL83423.1"/>
    <property type="molecule type" value="Genomic_DNA"/>
</dbReference>
<evidence type="ECO:0000313" key="2">
    <source>
        <dbReference type="EMBL" id="MPL83423.1"/>
    </source>
</evidence>
<evidence type="ECO:0000259" key="1">
    <source>
        <dbReference type="SMART" id="SM00382"/>
    </source>
</evidence>
<name>A0A644UXM5_9ZZZZ</name>
<dbReference type="PANTHER" id="PTHR43566:SF2">
    <property type="entry name" value="DUF4143 DOMAIN-CONTAINING PROTEIN"/>
    <property type="match status" value="1"/>
</dbReference>
<dbReference type="SUPFAM" id="SSF52540">
    <property type="entry name" value="P-loop containing nucleoside triphosphate hydrolases"/>
    <property type="match status" value="1"/>
</dbReference>
<dbReference type="PANTHER" id="PTHR43566">
    <property type="entry name" value="CONSERVED PROTEIN"/>
    <property type="match status" value="1"/>
</dbReference>
<dbReference type="AlphaFoldDB" id="A0A644UXM5"/>